<dbReference type="EMBL" id="JBHRVU010000004">
    <property type="protein sequence ID" value="MFC3441870.1"/>
    <property type="molecule type" value="Genomic_DNA"/>
</dbReference>
<organism evidence="3 4">
    <name type="scientific">Sphingobium rhizovicinum</name>
    <dbReference type="NCBI Taxonomy" id="432308"/>
    <lineage>
        <taxon>Bacteria</taxon>
        <taxon>Pseudomonadati</taxon>
        <taxon>Pseudomonadota</taxon>
        <taxon>Alphaproteobacteria</taxon>
        <taxon>Sphingomonadales</taxon>
        <taxon>Sphingomonadaceae</taxon>
        <taxon>Sphingobium</taxon>
    </lineage>
</organism>
<reference evidence="4" key="1">
    <citation type="journal article" date="2019" name="Int. J. Syst. Evol. Microbiol.">
        <title>The Global Catalogue of Microorganisms (GCM) 10K type strain sequencing project: providing services to taxonomists for standard genome sequencing and annotation.</title>
        <authorList>
            <consortium name="The Broad Institute Genomics Platform"/>
            <consortium name="The Broad Institute Genome Sequencing Center for Infectious Disease"/>
            <person name="Wu L."/>
            <person name="Ma J."/>
        </authorList>
    </citation>
    <scope>NUCLEOTIDE SEQUENCE [LARGE SCALE GENOMIC DNA]</scope>
    <source>
        <strain evidence="4">CCM 7491</strain>
    </source>
</reference>
<keyword evidence="4" id="KW-1185">Reference proteome</keyword>
<dbReference type="InterPro" id="IPR006311">
    <property type="entry name" value="TAT_signal"/>
</dbReference>
<dbReference type="CDD" id="cd01293">
    <property type="entry name" value="Bact_CD"/>
    <property type="match status" value="1"/>
</dbReference>
<dbReference type="InterPro" id="IPR052349">
    <property type="entry name" value="Metallo-hydrolase_Enzymes"/>
</dbReference>
<proteinExistence type="predicted"/>
<gene>
    <name evidence="3" type="ORF">ACFOKF_11880</name>
</gene>
<dbReference type="PROSITE" id="PS51318">
    <property type="entry name" value="TAT"/>
    <property type="match status" value="1"/>
</dbReference>
<feature type="signal peptide" evidence="1">
    <location>
        <begin position="1"/>
        <end position="43"/>
    </location>
</feature>
<comment type="caution">
    <text evidence="3">The sequence shown here is derived from an EMBL/GenBank/DDBJ whole genome shotgun (WGS) entry which is preliminary data.</text>
</comment>
<dbReference type="InterPro" id="IPR032466">
    <property type="entry name" value="Metal_Hydrolase"/>
</dbReference>
<dbReference type="SUPFAM" id="SSF51338">
    <property type="entry name" value="Composite domain of metallo-dependent hydrolases"/>
    <property type="match status" value="1"/>
</dbReference>
<evidence type="ECO:0000313" key="3">
    <source>
        <dbReference type="EMBL" id="MFC3441870.1"/>
    </source>
</evidence>
<name>A0ABV7NF23_9SPHN</name>
<accession>A0ABV7NF23</accession>
<dbReference type="Gene3D" id="2.30.40.10">
    <property type="entry name" value="Urease, subunit C, domain 1"/>
    <property type="match status" value="1"/>
</dbReference>
<dbReference type="PANTHER" id="PTHR32027">
    <property type="entry name" value="CYTOSINE DEAMINASE"/>
    <property type="match status" value="1"/>
</dbReference>
<dbReference type="PANTHER" id="PTHR32027:SF9">
    <property type="entry name" value="BLL3847 PROTEIN"/>
    <property type="match status" value="1"/>
</dbReference>
<evidence type="ECO:0000259" key="2">
    <source>
        <dbReference type="Pfam" id="PF01979"/>
    </source>
</evidence>
<sequence>MNMIDSNSPAGRKPMDGPVLSRRGVLAAALAAGAASAAAPAFAAKGKAPAVKGDSFLLRNVLLESGYARDAEGIAATLTTKASILIRDGKVAAVLPANAPAPAGVVARDGDGMLLLPSFRDMHIHLDKNYYGGPWVAPRKRKNGIRGLIELEKILNPQLLPTLDDRAGKIIDLMQRNGTTFARVQCNVDPSIGTHYVEIMRALLDRRADGFGSELVAFPQQGFISADLIPTMRAALAAGATHVGGIDPTAIDGGMERSIDALMQIALDMNKGVDIHLHEPGETGIAAIHRIADQVEQTPALKGRVTISHAFSLMSLNEKDMAALATRLASLDMAVISTLPFGGRIMPVPALLDHGVRVYTGTDTVQGFWGVFGSCDILEKAKLACQLYGWSDEQGIAQSLRIATGGVTPLNVAGDQIWPKVGDAADMVLVPASCSAEAVARQSPRKAVFHAGNLVAGALDGVTAA</sequence>
<evidence type="ECO:0000256" key="1">
    <source>
        <dbReference type="SAM" id="SignalP"/>
    </source>
</evidence>
<feature type="chain" id="PRO_5046123578" evidence="1">
    <location>
        <begin position="44"/>
        <end position="465"/>
    </location>
</feature>
<evidence type="ECO:0000313" key="4">
    <source>
        <dbReference type="Proteomes" id="UP001595681"/>
    </source>
</evidence>
<dbReference type="NCBIfam" id="NF005312">
    <property type="entry name" value="PRK06846.1"/>
    <property type="match status" value="1"/>
</dbReference>
<dbReference type="Pfam" id="PF01979">
    <property type="entry name" value="Amidohydro_1"/>
    <property type="match status" value="1"/>
</dbReference>
<dbReference type="RefSeq" id="WP_380795858.1">
    <property type="nucleotide sequence ID" value="NZ_JBHRVU010000004.1"/>
</dbReference>
<dbReference type="InterPro" id="IPR006680">
    <property type="entry name" value="Amidohydro-rel"/>
</dbReference>
<feature type="domain" description="Amidohydrolase-related" evidence="2">
    <location>
        <begin position="116"/>
        <end position="404"/>
    </location>
</feature>
<dbReference type="Gene3D" id="3.20.20.140">
    <property type="entry name" value="Metal-dependent hydrolases"/>
    <property type="match status" value="1"/>
</dbReference>
<protein>
    <submittedName>
        <fullName evidence="3">Amidohydrolase</fullName>
    </submittedName>
</protein>
<dbReference type="SUPFAM" id="SSF51556">
    <property type="entry name" value="Metallo-dependent hydrolases"/>
    <property type="match status" value="1"/>
</dbReference>
<dbReference type="InterPro" id="IPR011059">
    <property type="entry name" value="Metal-dep_hydrolase_composite"/>
</dbReference>
<dbReference type="Proteomes" id="UP001595681">
    <property type="component" value="Unassembled WGS sequence"/>
</dbReference>
<keyword evidence="1" id="KW-0732">Signal</keyword>